<accession>F4Y483</accession>
<sequence>MVESPAHATHSLDCTLLANWESGYADPWLILTDLSPQQAQICWYSMRSWIECLFKDIKRGGLGWHHTKMSDPGLSATLREQRAERLWLAIATATLWLVSVGGETDGDLSASSLSDNHGNNKSELDQSPSTATVQQTSCDLNQPTRYLSCFRQVRPVANLIRLRKAHLRGFLIILASVIKQMPLPVGCFVPPFSLDSG</sequence>
<dbReference type="AlphaFoldDB" id="F4Y483"/>
<reference evidence="3" key="1">
    <citation type="journal article" date="2011" name="Proc. Natl. Acad. Sci. U.S.A.">
        <title>Genomic insights into the physiology and ecology of the marine filamentous cyanobacterium Lyngbya majuscula.</title>
        <authorList>
            <person name="Jones A.C."/>
            <person name="Monroe E.A."/>
            <person name="Podell S."/>
            <person name="Hess W.R."/>
            <person name="Klages S."/>
            <person name="Esquenazi E."/>
            <person name="Niessen S."/>
            <person name="Hoover H."/>
            <person name="Rothmann M."/>
            <person name="Lasken R.S."/>
            <person name="Yates J.R.III."/>
            <person name="Reinhardt R."/>
            <person name="Kube M."/>
            <person name="Burkart M.D."/>
            <person name="Allen E.E."/>
            <person name="Dorrestein P.C."/>
            <person name="Gerwick W.H."/>
            <person name="Gerwick L."/>
        </authorList>
    </citation>
    <scope>NUCLEOTIDE SEQUENCE [LARGE SCALE GENOMIC DNA]</scope>
    <source>
        <strain evidence="3">3L</strain>
    </source>
</reference>
<gene>
    <name evidence="2" type="ORF">LYNGBM3L_74850</name>
</gene>
<dbReference type="eggNOG" id="COG0732">
    <property type="taxonomic scope" value="Bacteria"/>
</dbReference>
<name>F4Y483_9CYAN</name>
<dbReference type="EMBL" id="GL890975">
    <property type="protein sequence ID" value="EGJ28402.1"/>
    <property type="molecule type" value="Genomic_DNA"/>
</dbReference>
<organism evidence="2 3">
    <name type="scientific">Moorena producens 3L</name>
    <dbReference type="NCBI Taxonomy" id="489825"/>
    <lineage>
        <taxon>Bacteria</taxon>
        <taxon>Bacillati</taxon>
        <taxon>Cyanobacteriota</taxon>
        <taxon>Cyanophyceae</taxon>
        <taxon>Coleofasciculales</taxon>
        <taxon>Coleofasciculaceae</taxon>
        <taxon>Moorena</taxon>
    </lineage>
</organism>
<keyword evidence="3" id="KW-1185">Reference proteome</keyword>
<dbReference type="SUPFAM" id="SSF53098">
    <property type="entry name" value="Ribonuclease H-like"/>
    <property type="match status" value="1"/>
</dbReference>
<evidence type="ECO:0000313" key="2">
    <source>
        <dbReference type="EMBL" id="EGJ28402.1"/>
    </source>
</evidence>
<feature type="compositionally biased region" description="Polar residues" evidence="1">
    <location>
        <begin position="125"/>
        <end position="135"/>
    </location>
</feature>
<evidence type="ECO:0000313" key="3">
    <source>
        <dbReference type="Proteomes" id="UP000003959"/>
    </source>
</evidence>
<evidence type="ECO:0008006" key="4">
    <source>
        <dbReference type="Google" id="ProtNLM"/>
    </source>
</evidence>
<evidence type="ECO:0000256" key="1">
    <source>
        <dbReference type="SAM" id="MobiDB-lite"/>
    </source>
</evidence>
<dbReference type="HOGENOM" id="CLU_1382758_0_0_3"/>
<proteinExistence type="predicted"/>
<dbReference type="Proteomes" id="UP000003959">
    <property type="component" value="Unassembled WGS sequence"/>
</dbReference>
<dbReference type="InterPro" id="IPR012337">
    <property type="entry name" value="RNaseH-like_sf"/>
</dbReference>
<protein>
    <recommendedName>
        <fullName evidence="4">Transposase IS4-like domain-containing protein</fullName>
    </recommendedName>
</protein>
<feature type="region of interest" description="Disordered" evidence="1">
    <location>
        <begin position="109"/>
        <end position="135"/>
    </location>
</feature>
<dbReference type="RefSeq" id="WP_008191913.1">
    <property type="nucleotide sequence ID" value="NZ_GL890975.1"/>
</dbReference>